<dbReference type="Proteomes" id="UP000219993">
    <property type="component" value="Chromosome"/>
</dbReference>
<reference evidence="1 2" key="1">
    <citation type="journal article" date="2017" name="Sci. Rep.">
        <title>Revealing the Saline Adaptation Strategies of the Halophilic Bacterium Halomonas beimenensis through High-throughput Omics and Transposon Mutagenesis Approaches.</title>
        <authorList>
            <person name="Chen Y.H."/>
            <person name="Lin S.S."/>
            <person name="Shyu Y.T."/>
        </authorList>
    </citation>
    <scope>NUCLEOTIDE SEQUENCE [LARGE SCALE GENOMIC DNA]</scope>
    <source>
        <strain evidence="1 2">NTU-111</strain>
    </source>
</reference>
<gene>
    <name evidence="1" type="ORF">BEI_1021</name>
</gene>
<accession>A0A291P573</accession>
<proteinExistence type="predicted"/>
<name>A0A291P573_9GAMM</name>
<sequence>MSLRRARPPRRRVVEYHVIWRGRLVSGRVRLDDLDQQAPVSQVVRRMPR</sequence>
<dbReference type="KEGG" id="hbe:BEI_1021"/>
<evidence type="ECO:0000313" key="2">
    <source>
        <dbReference type="Proteomes" id="UP000219993"/>
    </source>
</evidence>
<protein>
    <submittedName>
        <fullName evidence="1">Uncharacterized protein</fullName>
    </submittedName>
</protein>
<dbReference type="EMBL" id="CP021435">
    <property type="protein sequence ID" value="ATJ82008.1"/>
    <property type="molecule type" value="Genomic_DNA"/>
</dbReference>
<dbReference type="AlphaFoldDB" id="A0A291P573"/>
<evidence type="ECO:0000313" key="1">
    <source>
        <dbReference type="EMBL" id="ATJ82008.1"/>
    </source>
</evidence>
<organism evidence="1 2">
    <name type="scientific">Halomonas beimenensis</name>
    <dbReference type="NCBI Taxonomy" id="475662"/>
    <lineage>
        <taxon>Bacteria</taxon>
        <taxon>Pseudomonadati</taxon>
        <taxon>Pseudomonadota</taxon>
        <taxon>Gammaproteobacteria</taxon>
        <taxon>Oceanospirillales</taxon>
        <taxon>Halomonadaceae</taxon>
        <taxon>Halomonas</taxon>
    </lineage>
</organism>
<keyword evidence="2" id="KW-1185">Reference proteome</keyword>